<dbReference type="Pfam" id="PF00535">
    <property type="entry name" value="Glycos_transf_2"/>
    <property type="match status" value="2"/>
</dbReference>
<proteinExistence type="predicted"/>
<dbReference type="GO" id="GO:0016757">
    <property type="term" value="F:glycosyltransferase activity"/>
    <property type="evidence" value="ECO:0007669"/>
    <property type="project" value="UniProtKB-KW"/>
</dbReference>
<dbReference type="EMBL" id="JBHPBY010000605">
    <property type="protein sequence ID" value="MFC1853790.1"/>
    <property type="molecule type" value="Genomic_DNA"/>
</dbReference>
<dbReference type="EC" id="2.4.-.-" evidence="2"/>
<reference evidence="2 3" key="1">
    <citation type="submission" date="2024-09" db="EMBL/GenBank/DDBJ databases">
        <title>Laminarin stimulates single cell rates of sulfate reduction while oxygen inhibits transcriptomic activity in coastal marine sediment.</title>
        <authorList>
            <person name="Lindsay M."/>
            <person name="Orcutt B."/>
            <person name="Emerson D."/>
            <person name="Stepanauskas R."/>
            <person name="D'Angelo T."/>
        </authorList>
    </citation>
    <scope>NUCLEOTIDE SEQUENCE [LARGE SCALE GENOMIC DNA]</scope>
    <source>
        <strain evidence="2">SAG AM-311-K15</strain>
    </source>
</reference>
<protein>
    <submittedName>
        <fullName evidence="2">Glycosyltransferase</fullName>
        <ecNumber evidence="2">2.4.-.-</ecNumber>
    </submittedName>
</protein>
<gene>
    <name evidence="2" type="ORF">ACFL27_26705</name>
</gene>
<keyword evidence="2" id="KW-0808">Transferase</keyword>
<keyword evidence="2" id="KW-0328">Glycosyltransferase</keyword>
<dbReference type="PANTHER" id="PTHR43179:SF7">
    <property type="entry name" value="RHAMNOSYLTRANSFERASE WBBL"/>
    <property type="match status" value="1"/>
</dbReference>
<dbReference type="Proteomes" id="UP001594351">
    <property type="component" value="Unassembled WGS sequence"/>
</dbReference>
<dbReference type="SUPFAM" id="SSF53448">
    <property type="entry name" value="Nucleotide-diphospho-sugar transferases"/>
    <property type="match status" value="2"/>
</dbReference>
<feature type="domain" description="Glycosyltransferase 2-like" evidence="1">
    <location>
        <begin position="10"/>
        <end position="125"/>
    </location>
</feature>
<evidence type="ECO:0000313" key="3">
    <source>
        <dbReference type="Proteomes" id="UP001594351"/>
    </source>
</evidence>
<evidence type="ECO:0000313" key="2">
    <source>
        <dbReference type="EMBL" id="MFC1853790.1"/>
    </source>
</evidence>
<dbReference type="Gene3D" id="3.90.550.10">
    <property type="entry name" value="Spore Coat Polysaccharide Biosynthesis Protein SpsA, Chain A"/>
    <property type="match status" value="2"/>
</dbReference>
<accession>A0ABV6Z5S5</accession>
<organism evidence="2 3">
    <name type="scientific">candidate division CSSED10-310 bacterium</name>
    <dbReference type="NCBI Taxonomy" id="2855610"/>
    <lineage>
        <taxon>Bacteria</taxon>
        <taxon>Bacteria division CSSED10-310</taxon>
    </lineage>
</organism>
<sequence length="612" mass="70195">MTDLKKSPISVVLVNWNGSRWIRDLVTSLKNQTLPPAERIIVDNGSTDGSQFQLEKLYPGWRLIQFARNSGFARAANSGIRSSKEPYILLLNTDIVLAPTYLEQLLHFMEDQLHVGAAMGLLRRPNGNLIDSAGVILSRARRRPLDLYSEKSLVTPFPRNTPFPVFTVNGAAPLLRRFMLDSIEFENSYFDESFISYFEDVDLGWRARNLGWEFFCVPTAKAEHVRGGSGGLSKPALMIQAYANRFRLYLKNERMSAFLILAPYNISLELYRLILKPLLQPLLFKSLLILFVSLPEILFLRQRIVKNFSFSLAPRPLISNISCARPKNARIETAGASISVIVINHNTRQLLRNCLHSLLADQTSLKVIVVDNNSRDGSAEMVAREFPQIRLIRFPENRGFSTAVNAGLAEQERDFYLILNSDTESSPLLPQKLATLMDRNVMVGIISPMIRNMDGTLQISWGPYPTLINEYKQKRLHRTYQRKTRVTRNTLEKLYSRTRSVDWVTGACLMIRNQTLRHIGPMDQNFHLYFEDIDWCYRAKKAGWEILYTPQIAIKHLGGASAASSPHHAAKHYRISQDLFYKKHYSRWYHIGLKLFFLLKGKNLLNPQKFMK</sequence>
<keyword evidence="3" id="KW-1185">Reference proteome</keyword>
<dbReference type="PANTHER" id="PTHR43179">
    <property type="entry name" value="RHAMNOSYLTRANSFERASE WBBL"/>
    <property type="match status" value="1"/>
</dbReference>
<dbReference type="CDD" id="cd04186">
    <property type="entry name" value="GT_2_like_c"/>
    <property type="match status" value="2"/>
</dbReference>
<dbReference type="InterPro" id="IPR001173">
    <property type="entry name" value="Glyco_trans_2-like"/>
</dbReference>
<evidence type="ECO:0000259" key="1">
    <source>
        <dbReference type="Pfam" id="PF00535"/>
    </source>
</evidence>
<name>A0ABV6Z5S5_UNCC1</name>
<dbReference type="InterPro" id="IPR029044">
    <property type="entry name" value="Nucleotide-diphossugar_trans"/>
</dbReference>
<comment type="caution">
    <text evidence="2">The sequence shown here is derived from an EMBL/GenBank/DDBJ whole genome shotgun (WGS) entry which is preliminary data.</text>
</comment>
<feature type="domain" description="Glycosyltransferase 2-like" evidence="1">
    <location>
        <begin position="339"/>
        <end position="467"/>
    </location>
</feature>